<proteinExistence type="predicted"/>
<sequence>MSKFTGYGRTHHIDFGNYVHYPYGVNREPHIFKVIKSFQSNTYQDAPYTFNSEPKIHKGGLVPVLNIIHCGIDETKVITVKESDCIKLNGRTERKREFFKISHDDGLNKKVIIARNKYEALGYYLIEALKDTEIMDEIDDIEVLPPDYSVEVSCIGWPECKSLLEIYKEKECGDTPQVVVSLE</sequence>
<dbReference type="RefSeq" id="WP_168420541.1">
    <property type="nucleotide sequence ID" value="NZ_CP136163.1"/>
</dbReference>
<accession>A0AAP3GAA3</accession>
<protein>
    <submittedName>
        <fullName evidence="1">Uncharacterized protein</fullName>
    </submittedName>
</protein>
<evidence type="ECO:0000313" key="1">
    <source>
        <dbReference type="EMBL" id="MCZ0810363.1"/>
    </source>
</evidence>
<organism evidence="1 2">
    <name type="scientific">Brevibacillus laterosporus</name>
    <name type="common">Bacillus laterosporus</name>
    <dbReference type="NCBI Taxonomy" id="1465"/>
    <lineage>
        <taxon>Bacteria</taxon>
        <taxon>Bacillati</taxon>
        <taxon>Bacillota</taxon>
        <taxon>Bacilli</taxon>
        <taxon>Bacillales</taxon>
        <taxon>Paenibacillaceae</taxon>
        <taxon>Brevibacillus</taxon>
    </lineage>
</organism>
<dbReference type="AlphaFoldDB" id="A0AAP3GAA3"/>
<comment type="caution">
    <text evidence="1">The sequence shown here is derived from an EMBL/GenBank/DDBJ whole genome shotgun (WGS) entry which is preliminary data.</text>
</comment>
<name>A0AAP3GAA3_BRELA</name>
<reference evidence="1" key="1">
    <citation type="submission" date="2022-09" db="EMBL/GenBank/DDBJ databases">
        <title>Genome analysis and characterization of larvicidal activity of Brevibacillus strains.</title>
        <authorList>
            <person name="Patrusheva E.V."/>
            <person name="Izotova A.O."/>
            <person name="Toshchakov S.V."/>
            <person name="Sineoky S.P."/>
        </authorList>
    </citation>
    <scope>NUCLEOTIDE SEQUENCE</scope>
    <source>
        <strain evidence="1">VKPM_B-13247</strain>
    </source>
</reference>
<dbReference type="EMBL" id="JAPTNE010000074">
    <property type="protein sequence ID" value="MCZ0810363.1"/>
    <property type="molecule type" value="Genomic_DNA"/>
</dbReference>
<dbReference type="Proteomes" id="UP001077662">
    <property type="component" value="Unassembled WGS sequence"/>
</dbReference>
<evidence type="ECO:0000313" key="2">
    <source>
        <dbReference type="Proteomes" id="UP001077662"/>
    </source>
</evidence>
<gene>
    <name evidence="1" type="ORF">O0554_26385</name>
</gene>